<evidence type="ECO:0000313" key="2">
    <source>
        <dbReference type="Proteomes" id="UP000600214"/>
    </source>
</evidence>
<dbReference type="EMBL" id="BMIA01000003">
    <property type="protein sequence ID" value="GGH42734.1"/>
    <property type="molecule type" value="Genomic_DNA"/>
</dbReference>
<sequence>MSQLLTFEAALKKVAQKHGHKTFGNLIFWEKGDPYWKEAAELYARWMCNEAVKADRSFVIDQMVASETSRVIHKQVAGKLPLPFPDEI</sequence>
<reference evidence="2" key="1">
    <citation type="journal article" date="2019" name="Int. J. Syst. Evol. Microbiol.">
        <title>The Global Catalogue of Microorganisms (GCM) 10K type strain sequencing project: providing services to taxonomists for standard genome sequencing and annotation.</title>
        <authorList>
            <consortium name="The Broad Institute Genomics Platform"/>
            <consortium name="The Broad Institute Genome Sequencing Center for Infectious Disease"/>
            <person name="Wu L."/>
            <person name="Ma J."/>
        </authorList>
    </citation>
    <scope>NUCLEOTIDE SEQUENCE [LARGE SCALE GENOMIC DNA]</scope>
    <source>
        <strain evidence="2">CGMCC 1.15288</strain>
    </source>
</reference>
<name>A0ABQ1YXS7_9BACT</name>
<dbReference type="RefSeq" id="WP_188935334.1">
    <property type="nucleotide sequence ID" value="NZ_BMIA01000003.1"/>
</dbReference>
<proteinExistence type="predicted"/>
<gene>
    <name evidence="1" type="ORF">GCM10007423_39560</name>
</gene>
<comment type="caution">
    <text evidence="1">The sequence shown here is derived from an EMBL/GenBank/DDBJ whole genome shotgun (WGS) entry which is preliminary data.</text>
</comment>
<organism evidence="1 2">
    <name type="scientific">Dyadobacter endophyticus</name>
    <dbReference type="NCBI Taxonomy" id="1749036"/>
    <lineage>
        <taxon>Bacteria</taxon>
        <taxon>Pseudomonadati</taxon>
        <taxon>Bacteroidota</taxon>
        <taxon>Cytophagia</taxon>
        <taxon>Cytophagales</taxon>
        <taxon>Spirosomataceae</taxon>
        <taxon>Dyadobacter</taxon>
    </lineage>
</organism>
<dbReference type="Proteomes" id="UP000600214">
    <property type="component" value="Unassembled WGS sequence"/>
</dbReference>
<protein>
    <submittedName>
        <fullName evidence="1">Uncharacterized protein</fullName>
    </submittedName>
</protein>
<evidence type="ECO:0000313" key="1">
    <source>
        <dbReference type="EMBL" id="GGH42734.1"/>
    </source>
</evidence>
<keyword evidence="2" id="KW-1185">Reference proteome</keyword>
<accession>A0ABQ1YXS7</accession>